<gene>
    <name evidence="1" type="ORF">E0Y62_07970</name>
</gene>
<dbReference type="AlphaFoldDB" id="A0A4R1B3X2"/>
<dbReference type="EMBL" id="SJTH01000007">
    <property type="protein sequence ID" value="TCJ04731.1"/>
    <property type="molecule type" value="Genomic_DNA"/>
</dbReference>
<dbReference type="Proteomes" id="UP000293846">
    <property type="component" value="Unassembled WGS sequence"/>
</dbReference>
<accession>A0A4R1B3X2</accession>
<evidence type="ECO:0000313" key="1">
    <source>
        <dbReference type="EMBL" id="TCJ04731.1"/>
    </source>
</evidence>
<proteinExistence type="predicted"/>
<dbReference type="OrthoDB" id="7062363at2"/>
<keyword evidence="2" id="KW-1185">Reference proteome</keyword>
<organism evidence="1 2">
    <name type="scientific">Cytobacillus praedii</name>
    <dbReference type="NCBI Taxonomy" id="1742358"/>
    <lineage>
        <taxon>Bacteria</taxon>
        <taxon>Bacillati</taxon>
        <taxon>Bacillota</taxon>
        <taxon>Bacilli</taxon>
        <taxon>Bacillales</taxon>
        <taxon>Bacillaceae</taxon>
        <taxon>Cytobacillus</taxon>
    </lineage>
</organism>
<protein>
    <submittedName>
        <fullName evidence="1">Uncharacterized protein</fullName>
    </submittedName>
</protein>
<name>A0A4R1B3X2_9BACI</name>
<sequence length="67" mass="7814">MSEDTKKSSTLLNSRTWVGTKKISLEPFQNFFPSWFRNFGLAFWIELLIAQPIARFAIKEINAIHAR</sequence>
<reference evidence="1 2" key="1">
    <citation type="submission" date="2019-03" db="EMBL/GenBank/DDBJ databases">
        <authorList>
            <person name="Jensen L."/>
            <person name="Storgaard J."/>
            <person name="Sulaj E."/>
            <person name="Schramm A."/>
            <person name="Marshall I.P.G."/>
        </authorList>
    </citation>
    <scope>NUCLEOTIDE SEQUENCE [LARGE SCALE GENOMIC DNA]</scope>
    <source>
        <strain evidence="1 2">2017H2G3</strain>
    </source>
</reference>
<comment type="caution">
    <text evidence="1">The sequence shown here is derived from an EMBL/GenBank/DDBJ whole genome shotgun (WGS) entry which is preliminary data.</text>
</comment>
<evidence type="ECO:0000313" key="2">
    <source>
        <dbReference type="Proteomes" id="UP000293846"/>
    </source>
</evidence>